<keyword evidence="5" id="KW-1185">Reference proteome</keyword>
<dbReference type="EMBL" id="CP010951">
    <property type="protein sequence ID" value="AMO23176.1"/>
    <property type="molecule type" value="Genomic_DNA"/>
</dbReference>
<dbReference type="InterPro" id="IPR025235">
    <property type="entry name" value="DUF4178"/>
</dbReference>
<dbReference type="PATRIC" id="fig|94132.3.peg.2051"/>
<evidence type="ECO:0000256" key="1">
    <source>
        <dbReference type="SAM" id="MobiDB-lite"/>
    </source>
</evidence>
<reference evidence="4 5" key="1">
    <citation type="journal article" date="2014" name="Int. J. Syst. Evol. Microbiol.">
        <title>Ramlibacter solisilvae sp. nov., isolated from forest soil, and emended description of the genus Ramlibacter.</title>
        <authorList>
            <person name="Lee H.J."/>
            <person name="Lee S.H."/>
            <person name="Lee S.S."/>
            <person name="Lee J.S."/>
            <person name="Kim Y."/>
            <person name="Kim S.C."/>
            <person name="Jeon C.O."/>
        </authorList>
    </citation>
    <scope>NUCLEOTIDE SEQUENCE [LARGE SCALE GENOMIC DNA]</scope>
    <source>
        <strain evidence="4 5">5-10</strain>
    </source>
</reference>
<evidence type="ECO:0000259" key="3">
    <source>
        <dbReference type="Pfam" id="PF13785"/>
    </source>
</evidence>
<dbReference type="RefSeq" id="WP_061498802.1">
    <property type="nucleotide sequence ID" value="NZ_CP010951.1"/>
</dbReference>
<sequence length="503" mass="53592">MASEPTQRSYRAPCPGCGAPVEFRSAQSAFAVCSFCRSTVARSGEALSRIGRMSEVFEDYSPLQLMAAGRREGRAFTLVGRLQYKGETGTWTEWIALFDDGANAVLAEDNGAYVFSLPLDPGRELPPAEHLRVGASTPIAGRSYEVASNLSVSLIAAQGELPKLPPLGAPFRMVELRGEGDVVSIDYGAQPPSVARGRAVALDELQMTGLRDEAAKEEKGRQFACPNCGAPVELTLATTKSVTCRACNSLIDVSQGLGGALRHALQDEPVQPLIPLGSTGQLQGVHWQVVGYQHRMGHEAGDEDESFGWEEYLLYNRKRGFSFLVDAEDGWSLVKPTTGAPRYTAGSNSVSYLGTSYELQYSYEAETGYVAGEFYWPVERGQKSFNSDFAKGASLLSMERTPNEVTWSSGSRIDSDAVAAAFKIEDKKALLKRGDARPTTGKGAGGGMGCMSLILLLMIVLLLLAVVKACVDDRDAGGSGYTSGTSRSSGGSWGGSSGGGSHK</sequence>
<organism evidence="4 5">
    <name type="scientific">Ramlibacter tataouinensis</name>
    <dbReference type="NCBI Taxonomy" id="94132"/>
    <lineage>
        <taxon>Bacteria</taxon>
        <taxon>Pseudomonadati</taxon>
        <taxon>Pseudomonadota</taxon>
        <taxon>Betaproteobacteria</taxon>
        <taxon>Burkholderiales</taxon>
        <taxon>Comamonadaceae</taxon>
        <taxon>Ramlibacter</taxon>
    </lineage>
</organism>
<dbReference type="AlphaFoldDB" id="A0A127JT93"/>
<dbReference type="Proteomes" id="UP000070433">
    <property type="component" value="Chromosome"/>
</dbReference>
<name>A0A127JT93_9BURK</name>
<evidence type="ECO:0000256" key="2">
    <source>
        <dbReference type="SAM" id="Phobius"/>
    </source>
</evidence>
<evidence type="ECO:0000313" key="4">
    <source>
        <dbReference type="EMBL" id="AMO23176.1"/>
    </source>
</evidence>
<feature type="region of interest" description="Disordered" evidence="1">
    <location>
        <begin position="478"/>
        <end position="503"/>
    </location>
</feature>
<protein>
    <submittedName>
        <fullName evidence="4">Membrane protein</fullName>
    </submittedName>
</protein>
<feature type="domain" description="DUF4178" evidence="3">
    <location>
        <begin position="276"/>
        <end position="414"/>
    </location>
</feature>
<dbReference type="Pfam" id="PF13785">
    <property type="entry name" value="DUF4178"/>
    <property type="match status" value="1"/>
</dbReference>
<feature type="compositionally biased region" description="Gly residues" evidence="1">
    <location>
        <begin position="491"/>
        <end position="503"/>
    </location>
</feature>
<proteinExistence type="predicted"/>
<gene>
    <name evidence="4" type="ORF">UC35_10085</name>
</gene>
<evidence type="ECO:0000313" key="5">
    <source>
        <dbReference type="Proteomes" id="UP000070433"/>
    </source>
</evidence>
<accession>A0A127JT93</accession>
<keyword evidence="2" id="KW-0472">Membrane</keyword>
<keyword evidence="2" id="KW-1133">Transmembrane helix</keyword>
<keyword evidence="2" id="KW-0812">Transmembrane</keyword>
<dbReference type="OrthoDB" id="228033at2"/>
<feature type="transmembrane region" description="Helical" evidence="2">
    <location>
        <begin position="446"/>
        <end position="467"/>
    </location>
</feature>